<evidence type="ECO:0000313" key="3">
    <source>
        <dbReference type="EMBL" id="KLK94329.1"/>
    </source>
</evidence>
<name>A0A0H1RGZ8_9HYPH</name>
<evidence type="ECO:0000256" key="2">
    <source>
        <dbReference type="SAM" id="SignalP"/>
    </source>
</evidence>
<feature type="compositionally biased region" description="Polar residues" evidence="1">
    <location>
        <begin position="35"/>
        <end position="47"/>
    </location>
</feature>
<feature type="signal peptide" evidence="2">
    <location>
        <begin position="1"/>
        <end position="24"/>
    </location>
</feature>
<sequence length="421" mass="45626">MKVNSLLKTALALVLTIVPGAAIAESEHPSEVKSTDNQPRSQPANTASPVQMLRTLQLMQDQIAVGSTEAHMGQRGLLTILDNRFMDLPSETWEDGKNIRAAIAFVLSGGNPQILRKLLEMSNPVIPIDDRSLVEGTLAYVEGREEESKGKLLSVNVKSLPPMLGAQLALVQSALIVRTDPKKSSELLDLVRLQAPGTLLEEGALRRQVFVASQTGDMKKFLALSSGYLRRYRHSIYAGNFRQRLASALTRADFGKDPALFDGIVEMLMDLEPDARRDIYLLAARSSIDQGQTHSARMLAEKAKELSEGDPASTARAKLYRAAAMIVSPETIGMAVEDLKGIDRTKLAASDAILLDSALSMAGQIRVMPGDKTADNSSKPSPPPSDVNSQQAPEQLQAVLKAQDALSRIDKLIKNQVSTVQ</sequence>
<feature type="region of interest" description="Disordered" evidence="1">
    <location>
        <begin position="26"/>
        <end position="47"/>
    </location>
</feature>
<reference evidence="3 4" key="1">
    <citation type="submission" date="2015-05" db="EMBL/GenBank/DDBJ databases">
        <title>Draft genome sequence of Microvirga vignae strain BR3299, a novel nitrogen fixing bacteria isolated from Brazil semi-aired region.</title>
        <authorList>
            <person name="Zilli J.E."/>
            <person name="Passos S.R."/>
            <person name="Leite J."/>
            <person name="Baldani J.I."/>
            <person name="Xavier G.R."/>
            <person name="Rumjaneck N.G."/>
            <person name="Simoes-Araujo J.L."/>
        </authorList>
    </citation>
    <scope>NUCLEOTIDE SEQUENCE [LARGE SCALE GENOMIC DNA]</scope>
    <source>
        <strain evidence="3 4">BR3299</strain>
    </source>
</reference>
<dbReference type="EMBL" id="LCYG01000014">
    <property type="protein sequence ID" value="KLK94329.1"/>
    <property type="molecule type" value="Genomic_DNA"/>
</dbReference>
<dbReference type="AlphaFoldDB" id="A0A0H1RGZ8"/>
<feature type="region of interest" description="Disordered" evidence="1">
    <location>
        <begin position="369"/>
        <end position="398"/>
    </location>
</feature>
<protein>
    <recommendedName>
        <fullName evidence="5">Chemotaxis protein MotC</fullName>
    </recommendedName>
</protein>
<gene>
    <name evidence="3" type="ORF">AA309_03555</name>
</gene>
<dbReference type="STRING" id="1225564.AA309_03555"/>
<keyword evidence="4" id="KW-1185">Reference proteome</keyword>
<keyword evidence="2" id="KW-0732">Signal</keyword>
<evidence type="ECO:0008006" key="5">
    <source>
        <dbReference type="Google" id="ProtNLM"/>
    </source>
</evidence>
<evidence type="ECO:0000313" key="4">
    <source>
        <dbReference type="Proteomes" id="UP000035489"/>
    </source>
</evidence>
<dbReference type="Proteomes" id="UP000035489">
    <property type="component" value="Unassembled WGS sequence"/>
</dbReference>
<accession>A0A0H1RGZ8</accession>
<proteinExistence type="predicted"/>
<organism evidence="3 4">
    <name type="scientific">Microvirga vignae</name>
    <dbReference type="NCBI Taxonomy" id="1225564"/>
    <lineage>
        <taxon>Bacteria</taxon>
        <taxon>Pseudomonadati</taxon>
        <taxon>Pseudomonadota</taxon>
        <taxon>Alphaproteobacteria</taxon>
        <taxon>Hyphomicrobiales</taxon>
        <taxon>Methylobacteriaceae</taxon>
        <taxon>Microvirga</taxon>
    </lineage>
</organism>
<feature type="chain" id="PRO_5002593281" description="Chemotaxis protein MotC" evidence="2">
    <location>
        <begin position="25"/>
        <end position="421"/>
    </location>
</feature>
<dbReference type="PATRIC" id="fig|1225564.3.peg.956"/>
<evidence type="ECO:0000256" key="1">
    <source>
        <dbReference type="SAM" id="MobiDB-lite"/>
    </source>
</evidence>
<comment type="caution">
    <text evidence="3">The sequence shown here is derived from an EMBL/GenBank/DDBJ whole genome shotgun (WGS) entry which is preliminary data.</text>
</comment>